<sequence length="151" mass="16435">VNRFWACINGVDGAAGLGSLWSSGLGPTPVSSPGRRATRARLPRRLGGGVTGRVGLDGCDTEQRPQWLFTGGLKDFLFPSQGKSFLEGWRSISQENLPDLGIMNTSDQLLKHPSTQGLRIQCWESPPPDEPKGLLEVVDRLPRLLITAMEI</sequence>
<accession>A0A0X3P7Y5</accession>
<protein>
    <submittedName>
        <fullName evidence="1">Uncharacterized protein</fullName>
    </submittedName>
</protein>
<organism evidence="1">
    <name type="scientific">Schistocephalus solidus</name>
    <name type="common">Tapeworm</name>
    <dbReference type="NCBI Taxonomy" id="70667"/>
    <lineage>
        <taxon>Eukaryota</taxon>
        <taxon>Metazoa</taxon>
        <taxon>Spiralia</taxon>
        <taxon>Lophotrochozoa</taxon>
        <taxon>Platyhelminthes</taxon>
        <taxon>Cestoda</taxon>
        <taxon>Eucestoda</taxon>
        <taxon>Diphyllobothriidea</taxon>
        <taxon>Diphyllobothriidae</taxon>
        <taxon>Schistocephalus</taxon>
    </lineage>
</organism>
<feature type="non-terminal residue" evidence="1">
    <location>
        <position position="151"/>
    </location>
</feature>
<evidence type="ECO:0000313" key="1">
    <source>
        <dbReference type="EMBL" id="JAP47969.1"/>
    </source>
</evidence>
<gene>
    <name evidence="1" type="ORF">TR136956</name>
</gene>
<dbReference type="AlphaFoldDB" id="A0A0X3P7Y5"/>
<dbReference type="EMBL" id="GEEE01015256">
    <property type="protein sequence ID" value="JAP47969.1"/>
    <property type="molecule type" value="Transcribed_RNA"/>
</dbReference>
<name>A0A0X3P7Y5_SCHSO</name>
<proteinExistence type="predicted"/>
<reference evidence="1" key="1">
    <citation type="submission" date="2016-01" db="EMBL/GenBank/DDBJ databases">
        <title>Reference transcriptome for the parasite Schistocephalus solidus: insights into the molecular evolution of parasitism.</title>
        <authorList>
            <person name="Hebert F.O."/>
            <person name="Grambauer S."/>
            <person name="Barber I."/>
            <person name="Landry C.R."/>
            <person name="Aubin-Horth N."/>
        </authorList>
    </citation>
    <scope>NUCLEOTIDE SEQUENCE</scope>
</reference>
<feature type="non-terminal residue" evidence="1">
    <location>
        <position position="1"/>
    </location>
</feature>